<accession>A0A7Z0C2R6</accession>
<evidence type="ECO:0008006" key="5">
    <source>
        <dbReference type="Google" id="ProtNLM"/>
    </source>
</evidence>
<dbReference type="EMBL" id="JACBZI010000001">
    <property type="protein sequence ID" value="NYI09562.1"/>
    <property type="molecule type" value="Genomic_DNA"/>
</dbReference>
<feature type="signal peptide" evidence="2">
    <location>
        <begin position="1"/>
        <end position="16"/>
    </location>
</feature>
<comment type="caution">
    <text evidence="3">The sequence shown here is derived from an EMBL/GenBank/DDBJ whole genome shotgun (WGS) entry which is preliminary data.</text>
</comment>
<keyword evidence="1" id="KW-0472">Membrane</keyword>
<feature type="transmembrane region" description="Helical" evidence="1">
    <location>
        <begin position="47"/>
        <end position="69"/>
    </location>
</feature>
<feature type="transmembrane region" description="Helical" evidence="1">
    <location>
        <begin position="76"/>
        <end position="97"/>
    </location>
</feature>
<name>A0A7Z0C2R6_9ACTN</name>
<evidence type="ECO:0000256" key="1">
    <source>
        <dbReference type="SAM" id="Phobius"/>
    </source>
</evidence>
<proteinExistence type="predicted"/>
<evidence type="ECO:0000313" key="4">
    <source>
        <dbReference type="Proteomes" id="UP000537326"/>
    </source>
</evidence>
<evidence type="ECO:0000256" key="2">
    <source>
        <dbReference type="SAM" id="SignalP"/>
    </source>
</evidence>
<evidence type="ECO:0000313" key="3">
    <source>
        <dbReference type="EMBL" id="NYI09562.1"/>
    </source>
</evidence>
<organism evidence="3 4">
    <name type="scientific">Nocardioides marinus</name>
    <dbReference type="NCBI Taxonomy" id="374514"/>
    <lineage>
        <taxon>Bacteria</taxon>
        <taxon>Bacillati</taxon>
        <taxon>Actinomycetota</taxon>
        <taxon>Actinomycetes</taxon>
        <taxon>Propionibacteriales</taxon>
        <taxon>Nocardioidaceae</taxon>
        <taxon>Nocardioides</taxon>
    </lineage>
</organism>
<gene>
    <name evidence="3" type="ORF">BKA05_001077</name>
</gene>
<reference evidence="3 4" key="1">
    <citation type="submission" date="2020-07" db="EMBL/GenBank/DDBJ databases">
        <title>Sequencing the genomes of 1000 actinobacteria strains.</title>
        <authorList>
            <person name="Klenk H.-P."/>
        </authorList>
    </citation>
    <scope>NUCLEOTIDE SEQUENCE [LARGE SCALE GENOMIC DNA]</scope>
    <source>
        <strain evidence="3 4">DSM 18248</strain>
    </source>
</reference>
<keyword evidence="1" id="KW-1133">Transmembrane helix</keyword>
<sequence length="142" mass="14409">MSTALVALTATAWAHAAFQVTVSALVYPVLAATPDGSWRAAHDRHSRVISLLVVPLYAAVLVSTAAALVTVGSAGVWVAAAGAGLALGTTAAVAAPLHGRLGAARLGERRRRVLLARLLRADRWRTAGALISAGAATLTVLS</sequence>
<dbReference type="Proteomes" id="UP000537326">
    <property type="component" value="Unassembled WGS sequence"/>
</dbReference>
<keyword evidence="4" id="KW-1185">Reference proteome</keyword>
<keyword evidence="1" id="KW-0812">Transmembrane</keyword>
<protein>
    <recommendedName>
        <fullName evidence="5">DUF1772 domain-containing protein</fullName>
    </recommendedName>
</protein>
<dbReference type="AlphaFoldDB" id="A0A7Z0C2R6"/>
<feature type="chain" id="PRO_5039147354" description="DUF1772 domain-containing protein" evidence="2">
    <location>
        <begin position="17"/>
        <end position="142"/>
    </location>
</feature>
<dbReference type="RefSeq" id="WP_179530514.1">
    <property type="nucleotide sequence ID" value="NZ_BAAAPP010000012.1"/>
</dbReference>
<keyword evidence="2" id="KW-0732">Signal</keyword>